<reference evidence="1 2" key="1">
    <citation type="submission" date="2018-08" db="EMBL/GenBank/DDBJ databases">
        <title>Draft genome of the lignicolous fungus Coniochaeta pulveracea.</title>
        <authorList>
            <person name="Borstlap C.J."/>
            <person name="De Witt R.N."/>
            <person name="Botha A."/>
            <person name="Volschenk H."/>
        </authorList>
    </citation>
    <scope>NUCLEOTIDE SEQUENCE [LARGE SCALE GENOMIC DNA]</scope>
    <source>
        <strain evidence="1 2">CAB683</strain>
    </source>
</reference>
<dbReference type="AlphaFoldDB" id="A0A420Y0D0"/>
<dbReference type="EMBL" id="QVQW01000076">
    <property type="protein sequence ID" value="RKU41392.1"/>
    <property type="molecule type" value="Genomic_DNA"/>
</dbReference>
<gene>
    <name evidence="1" type="ORF">DL546_004712</name>
</gene>
<name>A0A420Y0D0_9PEZI</name>
<sequence length="264" mass="30318">MLSTREEIKSALDAYHSYIAANSRRALETLIPIIANWVPAEDDDTTEKEVPLLRLKSLNRLVDYRPVIRRLSDPTEVLTRWDELVPLLELDGVRRFRLPGLDEEEDEDGVRHPLAVLADQEYRELKFNEYIAVVEAALKDRVLEEARGTVAFPEELRILFELGVDGLNGIGLQIWRGMFGCAFWDGLGQGNLEDVASRVQVPDTKIEDEKQFAWRYTTGSEYGGQIFDTIPQLLDYYQGYEQYSMDYYVGDYANEEDLFPPGLL</sequence>
<accession>A0A420Y0D0</accession>
<dbReference type="OrthoDB" id="5140754at2759"/>
<proteinExistence type="predicted"/>
<organism evidence="1 2">
    <name type="scientific">Coniochaeta pulveracea</name>
    <dbReference type="NCBI Taxonomy" id="177199"/>
    <lineage>
        <taxon>Eukaryota</taxon>
        <taxon>Fungi</taxon>
        <taxon>Dikarya</taxon>
        <taxon>Ascomycota</taxon>
        <taxon>Pezizomycotina</taxon>
        <taxon>Sordariomycetes</taxon>
        <taxon>Sordariomycetidae</taxon>
        <taxon>Coniochaetales</taxon>
        <taxon>Coniochaetaceae</taxon>
        <taxon>Coniochaeta</taxon>
    </lineage>
</organism>
<evidence type="ECO:0000313" key="1">
    <source>
        <dbReference type="EMBL" id="RKU41392.1"/>
    </source>
</evidence>
<evidence type="ECO:0000313" key="2">
    <source>
        <dbReference type="Proteomes" id="UP000275385"/>
    </source>
</evidence>
<comment type="caution">
    <text evidence="1">The sequence shown here is derived from an EMBL/GenBank/DDBJ whole genome shotgun (WGS) entry which is preliminary data.</text>
</comment>
<dbReference type="Proteomes" id="UP000275385">
    <property type="component" value="Unassembled WGS sequence"/>
</dbReference>
<protein>
    <submittedName>
        <fullName evidence="1">Uncharacterized protein</fullName>
    </submittedName>
</protein>
<keyword evidence="2" id="KW-1185">Reference proteome</keyword>